<sequence length="91" mass="10842">MTNDNILRDLLEYFKKAQYGTQLTCKMKLKLLKILRKHRELFGILDEPLGKMKGHEIELFLDVEGPYPHIIRRPPYPAILETRKEIEKHIN</sequence>
<keyword evidence="2" id="KW-1185">Reference proteome</keyword>
<dbReference type="Proteomes" id="UP000765509">
    <property type="component" value="Unassembled WGS sequence"/>
</dbReference>
<reference evidence="1" key="1">
    <citation type="submission" date="2021-03" db="EMBL/GenBank/DDBJ databases">
        <title>Draft genome sequence of rust myrtle Austropuccinia psidii MF-1, a brazilian biotype.</title>
        <authorList>
            <person name="Quecine M.C."/>
            <person name="Pachon D.M.R."/>
            <person name="Bonatelli M.L."/>
            <person name="Correr F.H."/>
            <person name="Franceschini L.M."/>
            <person name="Leite T.F."/>
            <person name="Margarido G.R.A."/>
            <person name="Almeida C.A."/>
            <person name="Ferrarezi J.A."/>
            <person name="Labate C.A."/>
        </authorList>
    </citation>
    <scope>NUCLEOTIDE SEQUENCE</scope>
    <source>
        <strain evidence="1">MF-1</strain>
    </source>
</reference>
<organism evidence="1 2">
    <name type="scientific">Austropuccinia psidii MF-1</name>
    <dbReference type="NCBI Taxonomy" id="1389203"/>
    <lineage>
        <taxon>Eukaryota</taxon>
        <taxon>Fungi</taxon>
        <taxon>Dikarya</taxon>
        <taxon>Basidiomycota</taxon>
        <taxon>Pucciniomycotina</taxon>
        <taxon>Pucciniomycetes</taxon>
        <taxon>Pucciniales</taxon>
        <taxon>Sphaerophragmiaceae</taxon>
        <taxon>Austropuccinia</taxon>
    </lineage>
</organism>
<evidence type="ECO:0000313" key="1">
    <source>
        <dbReference type="EMBL" id="MBW0557509.1"/>
    </source>
</evidence>
<gene>
    <name evidence="1" type="ORF">O181_097224</name>
</gene>
<protein>
    <submittedName>
        <fullName evidence="1">Uncharacterized protein</fullName>
    </submittedName>
</protein>
<proteinExistence type="predicted"/>
<dbReference type="AlphaFoldDB" id="A0A9Q3PDE7"/>
<comment type="caution">
    <text evidence="1">The sequence shown here is derived from an EMBL/GenBank/DDBJ whole genome shotgun (WGS) entry which is preliminary data.</text>
</comment>
<name>A0A9Q3PDE7_9BASI</name>
<accession>A0A9Q3PDE7</accession>
<evidence type="ECO:0000313" key="2">
    <source>
        <dbReference type="Proteomes" id="UP000765509"/>
    </source>
</evidence>
<dbReference type="EMBL" id="AVOT02065405">
    <property type="protein sequence ID" value="MBW0557509.1"/>
    <property type="molecule type" value="Genomic_DNA"/>
</dbReference>